<proteinExistence type="predicted"/>
<accession>A0ABU6QIC7</accession>
<name>A0ABU6QIC7_9FABA</name>
<evidence type="ECO:0000313" key="2">
    <source>
        <dbReference type="Proteomes" id="UP001341840"/>
    </source>
</evidence>
<sequence length="87" mass="9966">MAEWKLNREEWQSSCGMRGEEWWWCLIGDIAGDGGIEDVVYGDKEHDSGGYIEHAGTAVRGRRPRMLRRATATATHEVALMAMAWRW</sequence>
<protein>
    <submittedName>
        <fullName evidence="1">Uncharacterized protein</fullName>
    </submittedName>
</protein>
<keyword evidence="2" id="KW-1185">Reference proteome</keyword>
<reference evidence="1 2" key="1">
    <citation type="journal article" date="2023" name="Plants (Basel)">
        <title>Bridging the Gap: Combining Genomics and Transcriptomics Approaches to Understand Stylosanthes scabra, an Orphan Legume from the Brazilian Caatinga.</title>
        <authorList>
            <person name="Ferreira-Neto J.R.C."/>
            <person name="da Silva M.D."/>
            <person name="Binneck E."/>
            <person name="de Melo N.F."/>
            <person name="da Silva R.H."/>
            <person name="de Melo A.L.T.M."/>
            <person name="Pandolfi V."/>
            <person name="Bustamante F.O."/>
            <person name="Brasileiro-Vidal A.C."/>
            <person name="Benko-Iseppon A.M."/>
        </authorList>
    </citation>
    <scope>NUCLEOTIDE SEQUENCE [LARGE SCALE GENOMIC DNA]</scope>
    <source>
        <tissue evidence="1">Leaves</tissue>
    </source>
</reference>
<dbReference type="Proteomes" id="UP001341840">
    <property type="component" value="Unassembled WGS sequence"/>
</dbReference>
<organism evidence="1 2">
    <name type="scientific">Stylosanthes scabra</name>
    <dbReference type="NCBI Taxonomy" id="79078"/>
    <lineage>
        <taxon>Eukaryota</taxon>
        <taxon>Viridiplantae</taxon>
        <taxon>Streptophyta</taxon>
        <taxon>Embryophyta</taxon>
        <taxon>Tracheophyta</taxon>
        <taxon>Spermatophyta</taxon>
        <taxon>Magnoliopsida</taxon>
        <taxon>eudicotyledons</taxon>
        <taxon>Gunneridae</taxon>
        <taxon>Pentapetalae</taxon>
        <taxon>rosids</taxon>
        <taxon>fabids</taxon>
        <taxon>Fabales</taxon>
        <taxon>Fabaceae</taxon>
        <taxon>Papilionoideae</taxon>
        <taxon>50 kb inversion clade</taxon>
        <taxon>dalbergioids sensu lato</taxon>
        <taxon>Dalbergieae</taxon>
        <taxon>Pterocarpus clade</taxon>
        <taxon>Stylosanthes</taxon>
    </lineage>
</organism>
<gene>
    <name evidence="1" type="ORF">PIB30_054252</name>
</gene>
<comment type="caution">
    <text evidence="1">The sequence shown here is derived from an EMBL/GenBank/DDBJ whole genome shotgun (WGS) entry which is preliminary data.</text>
</comment>
<dbReference type="EMBL" id="JASCZI010000412">
    <property type="protein sequence ID" value="MED6111655.1"/>
    <property type="molecule type" value="Genomic_DNA"/>
</dbReference>
<evidence type="ECO:0000313" key="1">
    <source>
        <dbReference type="EMBL" id="MED6111655.1"/>
    </source>
</evidence>